<name>A0A5K3EXB1_MESCO</name>
<dbReference type="GO" id="GO:0015297">
    <property type="term" value="F:antiporter activity"/>
    <property type="evidence" value="ECO:0007669"/>
    <property type="project" value="InterPro"/>
</dbReference>
<evidence type="ECO:0000256" key="1">
    <source>
        <dbReference type="ARBA" id="ARBA00010199"/>
    </source>
</evidence>
<dbReference type="GO" id="GO:0042910">
    <property type="term" value="F:xenobiotic transmembrane transporter activity"/>
    <property type="evidence" value="ECO:0007669"/>
    <property type="project" value="InterPro"/>
</dbReference>
<organism evidence="4">
    <name type="scientific">Mesocestoides corti</name>
    <name type="common">Flatworm</name>
    <dbReference type="NCBI Taxonomy" id="53468"/>
    <lineage>
        <taxon>Eukaryota</taxon>
        <taxon>Metazoa</taxon>
        <taxon>Spiralia</taxon>
        <taxon>Lophotrochozoa</taxon>
        <taxon>Platyhelminthes</taxon>
        <taxon>Cestoda</taxon>
        <taxon>Eucestoda</taxon>
        <taxon>Cyclophyllidea</taxon>
        <taxon>Mesocestoididae</taxon>
        <taxon>Mesocestoides</taxon>
    </lineage>
</organism>
<accession>A0A5K3EXB1</accession>
<feature type="transmembrane region" description="Helical" evidence="2">
    <location>
        <begin position="201"/>
        <end position="222"/>
    </location>
</feature>
<evidence type="ECO:0000256" key="2">
    <source>
        <dbReference type="SAM" id="Phobius"/>
    </source>
</evidence>
<dbReference type="GO" id="GO:0016020">
    <property type="term" value="C:membrane"/>
    <property type="evidence" value="ECO:0007669"/>
    <property type="project" value="InterPro"/>
</dbReference>
<feature type="transmembrane region" description="Helical" evidence="2">
    <location>
        <begin position="172"/>
        <end position="194"/>
    </location>
</feature>
<protein>
    <submittedName>
        <fullName evidence="3 4">Multidrug resistance protein, MATE family</fullName>
    </submittedName>
</protein>
<dbReference type="AlphaFoldDB" id="A0A5K3EXB1"/>
<comment type="similarity">
    <text evidence="1">Belongs to the multi antimicrobial extrusion (MATE) (TC 2.A.66.1) family.</text>
</comment>
<proteinExistence type="inferred from homology"/>
<evidence type="ECO:0000313" key="4">
    <source>
        <dbReference type="WBParaSite" id="MCU_003266-RB"/>
    </source>
</evidence>
<dbReference type="InterPro" id="IPR002528">
    <property type="entry name" value="MATE_fam"/>
</dbReference>
<evidence type="ECO:0000313" key="3">
    <source>
        <dbReference type="WBParaSite" id="MCU_003266-RA"/>
    </source>
</evidence>
<keyword evidence="2" id="KW-1133">Transmembrane helix</keyword>
<dbReference type="WBParaSite" id="MCU_003266-RA">
    <property type="protein sequence ID" value="MCU_003266-RA"/>
    <property type="gene ID" value="MCU_003266"/>
</dbReference>
<keyword evidence="2" id="KW-0812">Transmembrane</keyword>
<feature type="transmembrane region" description="Helical" evidence="2">
    <location>
        <begin position="112"/>
        <end position="135"/>
    </location>
</feature>
<reference evidence="3 4" key="1">
    <citation type="submission" date="2019-11" db="UniProtKB">
        <authorList>
            <consortium name="WormBaseParasite"/>
        </authorList>
    </citation>
    <scope>IDENTIFICATION</scope>
</reference>
<dbReference type="PANTHER" id="PTHR11206">
    <property type="entry name" value="MULTIDRUG RESISTANCE PROTEIN"/>
    <property type="match status" value="1"/>
</dbReference>
<feature type="transmembrane region" description="Helical" evidence="2">
    <location>
        <begin position="79"/>
        <end position="100"/>
    </location>
</feature>
<sequence>MQAATVIAYIFISRLYRKTWDSVHVELWHDWGLWFRLAIPGMLMSGLEWWVCESGSLVSGLRGEQALAAQTIINNIESVIYCTFPLGFGIASTIRIGQFLGANKAVGPRSTALVALAMIAFTTVINAFILTFARYQIPRIFTNDRGVIEMFVDSIVGVASGIIRGVGMQQVGAIVCGVCMYLVGGPIGLCLLLLTDLSVAGFWWGLTAGMGLESIIYVILILKIDWNDMCTKAAKRTEIKFVHAVPGQREIEIKDDDVREDVLPETSDFHEERVEACTPVIIFTRATMISVSFLMLVIALLCRFLFNWKAYFPTYCLLGNGTVIQVPLVDDKLNAFWNGTSCVRIIP</sequence>
<dbReference type="WBParaSite" id="MCU_003266-RB">
    <property type="protein sequence ID" value="MCU_003266-RB"/>
    <property type="gene ID" value="MCU_003266"/>
</dbReference>
<keyword evidence="2" id="KW-0472">Membrane</keyword>
<feature type="transmembrane region" description="Helical" evidence="2">
    <location>
        <begin position="282"/>
        <end position="306"/>
    </location>
</feature>
<dbReference type="Pfam" id="PF01554">
    <property type="entry name" value="MatE"/>
    <property type="match status" value="1"/>
</dbReference>